<evidence type="ECO:0000313" key="2">
    <source>
        <dbReference type="Proteomes" id="UP000034875"/>
    </source>
</evidence>
<gene>
    <name evidence="1" type="ORF">UV05_C0020G0007</name>
</gene>
<dbReference type="Proteomes" id="UP000034875">
    <property type="component" value="Unassembled WGS sequence"/>
</dbReference>
<organism evidence="1 2">
    <name type="scientific">candidate division CPR1 bacterium GW2011_GWA2_42_17</name>
    <dbReference type="NCBI Taxonomy" id="1618341"/>
    <lineage>
        <taxon>Bacteria</taxon>
        <taxon>candidate division CPR1</taxon>
    </lineage>
</organism>
<dbReference type="EMBL" id="LCCZ01000020">
    <property type="protein sequence ID" value="KKS43801.1"/>
    <property type="molecule type" value="Genomic_DNA"/>
</dbReference>
<name>A0A0G1BBS7_9BACT</name>
<sequence>MSLIKIDNLPPQLFSYLGLNHLTPDQQMEILEQIKEVISNRLLEKLIDRLDLATADKLALAYQKNDSAIAMEILKIAVPDLAKIIAAEITAYISELTMEVNK</sequence>
<evidence type="ECO:0000313" key="1">
    <source>
        <dbReference type="EMBL" id="KKS43801.1"/>
    </source>
</evidence>
<reference evidence="1 2" key="1">
    <citation type="journal article" date="2015" name="Nature">
        <title>rRNA introns, odd ribosomes, and small enigmatic genomes across a large radiation of phyla.</title>
        <authorList>
            <person name="Brown C.T."/>
            <person name="Hug L.A."/>
            <person name="Thomas B.C."/>
            <person name="Sharon I."/>
            <person name="Castelle C.J."/>
            <person name="Singh A."/>
            <person name="Wilkins M.J."/>
            <person name="Williams K.H."/>
            <person name="Banfield J.F."/>
        </authorList>
    </citation>
    <scope>NUCLEOTIDE SEQUENCE [LARGE SCALE GENOMIC DNA]</scope>
</reference>
<proteinExistence type="predicted"/>
<dbReference type="AlphaFoldDB" id="A0A0G1BBS7"/>
<comment type="caution">
    <text evidence="1">The sequence shown here is derived from an EMBL/GenBank/DDBJ whole genome shotgun (WGS) entry which is preliminary data.</text>
</comment>
<accession>A0A0G1BBS7</accession>
<protein>
    <submittedName>
        <fullName evidence="1">Uncharacterized protein</fullName>
    </submittedName>
</protein>